<evidence type="ECO:0000256" key="1">
    <source>
        <dbReference type="ARBA" id="ARBA00022614"/>
    </source>
</evidence>
<keyword evidence="1" id="KW-0433">Leucine-rich repeat</keyword>
<keyword evidence="3" id="KW-0732">Signal</keyword>
<evidence type="ECO:0008006" key="6">
    <source>
        <dbReference type="Google" id="ProtNLM"/>
    </source>
</evidence>
<evidence type="ECO:0000256" key="2">
    <source>
        <dbReference type="ARBA" id="ARBA00022737"/>
    </source>
</evidence>
<feature type="chain" id="PRO_5001604990" description="Leucine-rich repeat protein (LRRP)" evidence="3">
    <location>
        <begin position="20"/>
        <end position="309"/>
    </location>
</feature>
<dbReference type="Gene3D" id="3.80.10.10">
    <property type="entry name" value="Ribonuclease Inhibitor"/>
    <property type="match status" value="2"/>
</dbReference>
<dbReference type="EMBL" id="AUPL01006305">
    <property type="protein sequence ID" value="ESL06027.1"/>
    <property type="molecule type" value="Genomic_DNA"/>
</dbReference>
<dbReference type="PANTHER" id="PTHR45973:SF29">
    <property type="entry name" value="LEUCINE-RICH REPEAT PROTEIN"/>
    <property type="match status" value="1"/>
</dbReference>
<dbReference type="VEuPathDB" id="TriTrypDB:TRSC58_06305"/>
<dbReference type="Pfam" id="PF12799">
    <property type="entry name" value="LRR_4"/>
    <property type="match status" value="1"/>
</dbReference>
<dbReference type="InterPro" id="IPR050576">
    <property type="entry name" value="Cilia_flagella_integrity"/>
</dbReference>
<organism evidence="4 5">
    <name type="scientific">Trypanosoma rangeli SC58</name>
    <dbReference type="NCBI Taxonomy" id="429131"/>
    <lineage>
        <taxon>Eukaryota</taxon>
        <taxon>Discoba</taxon>
        <taxon>Euglenozoa</taxon>
        <taxon>Kinetoplastea</taxon>
        <taxon>Metakinetoplastina</taxon>
        <taxon>Trypanosomatida</taxon>
        <taxon>Trypanosomatidae</taxon>
        <taxon>Trypanosoma</taxon>
        <taxon>Herpetosoma</taxon>
    </lineage>
</organism>
<keyword evidence="5" id="KW-1185">Reference proteome</keyword>
<dbReference type="Pfam" id="PF14580">
    <property type="entry name" value="LRR_9"/>
    <property type="match status" value="1"/>
</dbReference>
<dbReference type="Proteomes" id="UP000031737">
    <property type="component" value="Unassembled WGS sequence"/>
</dbReference>
<dbReference type="AlphaFoldDB" id="A0A061IYB2"/>
<dbReference type="SMART" id="SM00365">
    <property type="entry name" value="LRR_SD22"/>
    <property type="match status" value="3"/>
</dbReference>
<dbReference type="InterPro" id="IPR025875">
    <property type="entry name" value="Leu-rich_rpt_4"/>
</dbReference>
<accession>A0A061IYB2</accession>
<evidence type="ECO:0000313" key="4">
    <source>
        <dbReference type="EMBL" id="ESL06027.1"/>
    </source>
</evidence>
<comment type="caution">
    <text evidence="4">The sequence shown here is derived from an EMBL/GenBank/DDBJ whole genome shotgun (WGS) entry which is preliminary data.</text>
</comment>
<evidence type="ECO:0000313" key="5">
    <source>
        <dbReference type="Proteomes" id="UP000031737"/>
    </source>
</evidence>
<dbReference type="InterPro" id="IPR001611">
    <property type="entry name" value="Leu-rich_rpt"/>
</dbReference>
<dbReference type="InterPro" id="IPR032675">
    <property type="entry name" value="LRR_dom_sf"/>
</dbReference>
<gene>
    <name evidence="4" type="ORF">TRSC58_06305</name>
</gene>
<evidence type="ECO:0000256" key="3">
    <source>
        <dbReference type="SAM" id="SignalP"/>
    </source>
</evidence>
<dbReference type="PANTHER" id="PTHR45973">
    <property type="entry name" value="PROTEIN PHOSPHATASE 1 REGULATORY SUBUNIT SDS22-RELATED"/>
    <property type="match status" value="1"/>
</dbReference>
<name>A0A061IYB2_TRYRA</name>
<feature type="signal peptide" evidence="3">
    <location>
        <begin position="1"/>
        <end position="19"/>
    </location>
</feature>
<proteinExistence type="predicted"/>
<protein>
    <recommendedName>
        <fullName evidence="6">Leucine-rich repeat protein (LRRP)</fullName>
    </recommendedName>
</protein>
<keyword evidence="2" id="KW-0677">Repeat</keyword>
<sequence>MRVCVSLSFSLFFSPVAETAALTQRKGMDAGSTDNTPMTEEAILRRCKMHQGYATPELNEKLYLHYVGFRKITSLESFYNCTVLYLNNNAIDSLEGLYPLQQLHSLYLSNNALQDCRSLPTLPALRLLDISNNGITSLEGLASALGLETLLAARNRVANLQGLEPLDHLNTIDVSHNLISQADHALPLLLRKKELRTCMLQGNQFVRTTPSYRKFLIAQIPSLRFLDQYPIFYEERSCAEAYAIGGVELEKAKREENQRNEDEERLKQFLFFTEARATMREHRMTEGLCVGSTVCFDCNNYEDVYVPNR</sequence>
<reference evidence="4 5" key="1">
    <citation type="submission" date="2013-07" db="EMBL/GenBank/DDBJ databases">
        <authorList>
            <person name="Stoco P.H."/>
            <person name="Wagner G."/>
            <person name="Gerber A."/>
            <person name="Zaha A."/>
            <person name="Thompson C."/>
            <person name="Bartholomeu D.C."/>
            <person name="Luckemeyer D.D."/>
            <person name="Bahia D."/>
            <person name="Loreto E."/>
            <person name="Prestes E.B."/>
            <person name="Lima F.M."/>
            <person name="Rodrigues-Luiz G."/>
            <person name="Vallejo G.A."/>
            <person name="Filho J.F."/>
            <person name="Monteiro K.M."/>
            <person name="Tyler K.M."/>
            <person name="de Almeida L.G."/>
            <person name="Ortiz M.F."/>
            <person name="Siervo M.A."/>
            <person name="de Moraes M.H."/>
            <person name="Cunha O.L."/>
            <person name="Mendonca-Neto R."/>
            <person name="Silva R."/>
            <person name="Teixeira S.M."/>
            <person name="Murta S.M."/>
            <person name="Sincero T.C."/>
            <person name="Mendes T.A."/>
            <person name="Urmenyi T.P."/>
            <person name="Silva V.G."/>
            <person name="da Rocha W.D."/>
            <person name="Andersson B."/>
            <person name="Romanha A.J."/>
            <person name="Steindel M."/>
            <person name="de Vasconcelos A.T."/>
            <person name="Grisard E.C."/>
        </authorList>
    </citation>
    <scope>NUCLEOTIDE SEQUENCE [LARGE SCALE GENOMIC DNA]</scope>
    <source>
        <strain evidence="4 5">SC58</strain>
    </source>
</reference>
<dbReference type="PROSITE" id="PS51450">
    <property type="entry name" value="LRR"/>
    <property type="match status" value="3"/>
</dbReference>
<dbReference type="SUPFAM" id="SSF52075">
    <property type="entry name" value="Outer arm dynein light chain 1"/>
    <property type="match status" value="1"/>
</dbReference>
<dbReference type="OrthoDB" id="1904536at2759"/>